<feature type="compositionally biased region" description="Pro residues" evidence="1">
    <location>
        <begin position="237"/>
        <end position="246"/>
    </location>
</feature>
<dbReference type="InParanoid" id="F4SCC5"/>
<protein>
    <submittedName>
        <fullName evidence="2">Uncharacterized protein</fullName>
    </submittedName>
</protein>
<feature type="compositionally biased region" description="Polar residues" evidence="1">
    <location>
        <begin position="186"/>
        <end position="206"/>
    </location>
</feature>
<evidence type="ECO:0000256" key="1">
    <source>
        <dbReference type="SAM" id="MobiDB-lite"/>
    </source>
</evidence>
<feature type="compositionally biased region" description="Low complexity" evidence="1">
    <location>
        <begin position="259"/>
        <end position="277"/>
    </location>
</feature>
<gene>
    <name evidence="2" type="ORF">MELLADRAFT_114147</name>
</gene>
<evidence type="ECO:0000313" key="2">
    <source>
        <dbReference type="EMBL" id="EGF97705.1"/>
    </source>
</evidence>
<dbReference type="HOGENOM" id="CLU_421548_0_0_1"/>
<dbReference type="RefSeq" id="XP_007419028.1">
    <property type="nucleotide sequence ID" value="XM_007418966.1"/>
</dbReference>
<dbReference type="VEuPathDB" id="FungiDB:MELLADRAFT_114147"/>
<dbReference type="GeneID" id="18925232"/>
<name>F4SCC5_MELLP</name>
<dbReference type="EMBL" id="GL883205">
    <property type="protein sequence ID" value="EGF97705.1"/>
    <property type="molecule type" value="Genomic_DNA"/>
</dbReference>
<keyword evidence="3" id="KW-1185">Reference proteome</keyword>
<feature type="region of interest" description="Disordered" evidence="1">
    <location>
        <begin position="310"/>
        <end position="330"/>
    </location>
</feature>
<reference evidence="3" key="1">
    <citation type="journal article" date="2011" name="Proc. Natl. Acad. Sci. U.S.A.">
        <title>Obligate biotrophy features unraveled by the genomic analysis of rust fungi.</title>
        <authorList>
            <person name="Duplessis S."/>
            <person name="Cuomo C.A."/>
            <person name="Lin Y.-C."/>
            <person name="Aerts A."/>
            <person name="Tisserant E."/>
            <person name="Veneault-Fourrey C."/>
            <person name="Joly D.L."/>
            <person name="Hacquard S."/>
            <person name="Amselem J."/>
            <person name="Cantarel B.L."/>
            <person name="Chiu R."/>
            <person name="Coutinho P.M."/>
            <person name="Feau N."/>
            <person name="Field M."/>
            <person name="Frey P."/>
            <person name="Gelhaye E."/>
            <person name="Goldberg J."/>
            <person name="Grabherr M.G."/>
            <person name="Kodira C.D."/>
            <person name="Kohler A."/>
            <person name="Kuees U."/>
            <person name="Lindquist E.A."/>
            <person name="Lucas S.M."/>
            <person name="Mago R."/>
            <person name="Mauceli E."/>
            <person name="Morin E."/>
            <person name="Murat C."/>
            <person name="Pangilinan J.L."/>
            <person name="Park R."/>
            <person name="Pearson M."/>
            <person name="Quesneville H."/>
            <person name="Rouhier N."/>
            <person name="Sakthikumar S."/>
            <person name="Salamov A.A."/>
            <person name="Schmutz J."/>
            <person name="Selles B."/>
            <person name="Shapiro H."/>
            <person name="Tanguay P."/>
            <person name="Tuskan G.A."/>
            <person name="Henrissat B."/>
            <person name="Van de Peer Y."/>
            <person name="Rouze P."/>
            <person name="Ellis J.G."/>
            <person name="Dodds P.N."/>
            <person name="Schein J.E."/>
            <person name="Zhong S."/>
            <person name="Hamelin R.C."/>
            <person name="Grigoriev I.V."/>
            <person name="Szabo L.J."/>
            <person name="Martin F."/>
        </authorList>
    </citation>
    <scope>NUCLEOTIDE SEQUENCE [LARGE SCALE GENOMIC DNA]</scope>
    <source>
        <strain evidence="3">98AG31 / pathotype 3-4-7</strain>
    </source>
</reference>
<proteinExistence type="predicted"/>
<organism evidence="3">
    <name type="scientific">Melampsora larici-populina (strain 98AG31 / pathotype 3-4-7)</name>
    <name type="common">Poplar leaf rust fungus</name>
    <dbReference type="NCBI Taxonomy" id="747676"/>
    <lineage>
        <taxon>Eukaryota</taxon>
        <taxon>Fungi</taxon>
        <taxon>Dikarya</taxon>
        <taxon>Basidiomycota</taxon>
        <taxon>Pucciniomycotina</taxon>
        <taxon>Pucciniomycetes</taxon>
        <taxon>Pucciniales</taxon>
        <taxon>Melampsoraceae</taxon>
        <taxon>Melampsora</taxon>
    </lineage>
</organism>
<dbReference type="Proteomes" id="UP000001072">
    <property type="component" value="Unassembled WGS sequence"/>
</dbReference>
<dbReference type="AlphaFoldDB" id="F4SCC5"/>
<feature type="compositionally biased region" description="Polar residues" evidence="1">
    <location>
        <begin position="216"/>
        <end position="236"/>
    </location>
</feature>
<dbReference type="OrthoDB" id="10455760at2759"/>
<sequence length="650" mass="71081">MLEHDPHYPWLEPTTSLYKHYATITTYPDCDLNPLPLTQGFCPGTSVPGPTDQATSETRADIPQELISPCPDHLHHLASSNRDSTPADQPSEALGLLTVLSDDRISYLEKPPQSPPNLLIQSHSSITPLLELSLSSITFRKPIAPMAPSTPASRRGSALKNSSSSRKSSPHVTPSGHLPRKVARLSASTSSNTMAIDQPSTSSQPAPINDEPMGPPNTQVTDSTADAPSEATTVPANPTPDLPAEPAPTSTASKRPLPSSDLSDTGSDSDSTASSDDGLSEEEIALASSPPAGTSVTPQVLDDEVEITGGTLPATSSLQVTDKPYPGPGHLTLRTTNPSEDTARYALAPTTNLPHEMRLWWSLYHADHVTPADNQLWAMVVLLGDFKRHYAPFEVISDLLSPYVNHVSQIVGPGNNRFYLVRFRSSTTQTRLTRKVDQFERGVFVQQTGNLKSAVLIYGLSHVSALIPRMSSLLLQVTGIPFHLHHRVIMKEIYGALWTQTANDHLAIVEIRELSSRPLFTYQGGRIFEVVFKPDATHRWFQLLSLKDKFLPMAGWDARGRQTPRTFNSHWKYLPYCPNCMSSTHDAGHRPVCGYLTIRDNLWYRHSLNRSSSSAPTSGLAPIPQVSVTTVAENLVPTTIERMGSFTRQT</sequence>
<feature type="compositionally biased region" description="Low complexity" evidence="1">
    <location>
        <begin position="153"/>
        <end position="167"/>
    </location>
</feature>
<evidence type="ECO:0000313" key="3">
    <source>
        <dbReference type="Proteomes" id="UP000001072"/>
    </source>
</evidence>
<feature type="region of interest" description="Disordered" evidence="1">
    <location>
        <begin position="145"/>
        <end position="298"/>
    </location>
</feature>
<dbReference type="KEGG" id="mlr:MELLADRAFT_114147"/>
<accession>F4SCC5</accession>